<proteinExistence type="predicted"/>
<dbReference type="Proteomes" id="UP000199039">
    <property type="component" value="Unassembled WGS sequence"/>
</dbReference>
<evidence type="ECO:0000313" key="2">
    <source>
        <dbReference type="Proteomes" id="UP000199039"/>
    </source>
</evidence>
<protein>
    <submittedName>
        <fullName evidence="1">Uncharacterized protein</fullName>
    </submittedName>
</protein>
<name>A0A1G6TLX3_9MICO</name>
<reference evidence="1 2" key="1">
    <citation type="submission" date="2016-09" db="EMBL/GenBank/DDBJ databases">
        <authorList>
            <person name="Capua I."/>
            <person name="De Benedictis P."/>
            <person name="Joannis T."/>
            <person name="Lombin L.H."/>
            <person name="Cattoli G."/>
        </authorList>
    </citation>
    <scope>NUCLEOTIDE SEQUENCE [LARGE SCALE GENOMIC DNA]</scope>
    <source>
        <strain evidence="1 2">ISLP-3</strain>
    </source>
</reference>
<sequence length="197" mass="20557">MKRHLVIVVIAVLAGLGACSPQEPEVVHMIADYPPYDLAGLYGEAALVVEGRVVSTASTLLLPQPPEGDTPEENPLLGLSDDEIKQALSSDNGVPATEVRFEVTVVHHGDATPGDIVTFNQTGGRVDSTLYVDDAVPLVVSGSDYLLFLGQTGDRLNILGGSAGLYEPSGAGTFTAVNPDHAPIAQLSVDDLSRALD</sequence>
<dbReference type="OrthoDB" id="5143329at2"/>
<dbReference type="AlphaFoldDB" id="A0A1G6TLX3"/>
<gene>
    <name evidence="1" type="ORF">SAMN05216410_3143</name>
</gene>
<evidence type="ECO:0000313" key="1">
    <source>
        <dbReference type="EMBL" id="SDD30051.1"/>
    </source>
</evidence>
<dbReference type="EMBL" id="FMYH01000006">
    <property type="protein sequence ID" value="SDD30051.1"/>
    <property type="molecule type" value="Genomic_DNA"/>
</dbReference>
<keyword evidence="2" id="KW-1185">Reference proteome</keyword>
<dbReference type="PROSITE" id="PS51257">
    <property type="entry name" value="PROKAR_LIPOPROTEIN"/>
    <property type="match status" value="1"/>
</dbReference>
<dbReference type="RefSeq" id="WP_093184846.1">
    <property type="nucleotide sequence ID" value="NZ_FMYH01000006.1"/>
</dbReference>
<organism evidence="1 2">
    <name type="scientific">Sanguibacter gelidistatuariae</name>
    <dbReference type="NCBI Taxonomy" id="1814289"/>
    <lineage>
        <taxon>Bacteria</taxon>
        <taxon>Bacillati</taxon>
        <taxon>Actinomycetota</taxon>
        <taxon>Actinomycetes</taxon>
        <taxon>Micrococcales</taxon>
        <taxon>Sanguibacteraceae</taxon>
        <taxon>Sanguibacter</taxon>
    </lineage>
</organism>
<accession>A0A1G6TLX3</accession>